<dbReference type="EMBL" id="LR796164">
    <property type="protein sequence ID" value="CAB4122267.1"/>
    <property type="molecule type" value="Genomic_DNA"/>
</dbReference>
<dbReference type="NCBIfam" id="NF040662">
    <property type="entry name" value="attach_TipJ_rel"/>
    <property type="match status" value="1"/>
</dbReference>
<dbReference type="InterPro" id="IPR013783">
    <property type="entry name" value="Ig-like_fold"/>
</dbReference>
<name>A0A6J5KN60_9CAUD</name>
<dbReference type="Pfam" id="PF24801">
    <property type="entry name" value="FNIII-A_GpJ"/>
    <property type="match status" value="1"/>
</dbReference>
<evidence type="ECO:0000313" key="2">
    <source>
        <dbReference type="EMBL" id="CAB4122267.1"/>
    </source>
</evidence>
<evidence type="ECO:0000259" key="1">
    <source>
        <dbReference type="Pfam" id="PF24801"/>
    </source>
</evidence>
<dbReference type="InterPro" id="IPR055385">
    <property type="entry name" value="GpJ_HDII-ins2"/>
</dbReference>
<reference evidence="2" key="1">
    <citation type="submission" date="2020-04" db="EMBL/GenBank/DDBJ databases">
        <authorList>
            <person name="Chiriac C."/>
            <person name="Salcher M."/>
            <person name="Ghai R."/>
            <person name="Kavagutti S V."/>
        </authorList>
    </citation>
    <scope>NUCLEOTIDE SEQUENCE</scope>
</reference>
<organism evidence="2">
    <name type="scientific">uncultured Caudovirales phage</name>
    <dbReference type="NCBI Taxonomy" id="2100421"/>
    <lineage>
        <taxon>Viruses</taxon>
        <taxon>Duplodnaviria</taxon>
        <taxon>Heunggongvirae</taxon>
        <taxon>Uroviricota</taxon>
        <taxon>Caudoviricetes</taxon>
        <taxon>Peduoviridae</taxon>
        <taxon>Maltschvirus</taxon>
        <taxon>Maltschvirus maltsch</taxon>
    </lineage>
</organism>
<feature type="non-terminal residue" evidence="2">
    <location>
        <position position="1"/>
    </location>
</feature>
<sequence length="1957" mass="203051">KIGETPISAFEGVEYEIREGWSTDAALTLFTRTVTEDNLSIALEPFGSAGGYYPTDYGFLGDHYSFDPIGDTYGATVTSNTTGWAQRTTAANAVEFSVDVTFPQGLFTFNSKGGKDNTTVNLDVQYRAVGATTWIDAVWANSADTGFNSTGHINVTGAETSAVRRSGRVILPAAGQYEVRMRRTNTNTGGKAVDLTWWTALRTIKADYPVLQKNVALLALRIKASGQLNGVPQTINCEAQSYLPVWNGSTWTQTQTSNPAWAYADLLRRRGGETYIADDRIDLTTIKAWADACNATAPNASEPRWTFNAVLEGGSIYDNLKIIASNGRAAYTMKDGKHSVIRDIQQTVPVQHITPRNSHSYSGSKVFVDYPHCVRAIFYNKDNGFQQDERLVYYDGYSSTNATIFDTLDLQGCTSPTQAYREARYHMAVARLRPEEHTVQMDIEALRCTVGDLVRFQHDAVAIGINSTRVKDITTNVAGRVSAITLDDDVYFETGKTYVLRGRQITGASVLVSLTNPGTGYASTVYPATPPLPTACPDVGDLVLYGESSLESAPMIIKKIEPAEDFSVTVSLVDAQDGVYTADTGTIPAFNSYLTLPNMPTGGSLPPVYISTVRSDDSALIVNPDGSLTYRIFVQLQQPQGSTERVDYFEVQWQESNSTGWETVRIERGQPFAYLSPVVVGKSYRMRSRGMSDQGSTTDWSTSILHTVLGKNAPPGVPTAVASAAFSGGVRLTWTNPLDDDLWQTEIYENTTNNSATATLIDTVSASFYNRVGISSSDGLRYYWLKAVDTSGNKSAFSAGVSKTAANKALVVSLSNDSTSLAAAFDGTVASFSTAVGQVTVFDGEVDVTANAALTLSSSASNCTGSVNTATGSPTAAQPKGYYAVTAMTANQASLTITATYNSMTVTKVFTLAKSLTGANGSNGNSVVYIYQRAASMPTLPSVTTTYTFSTSTLTGLNNGWTTAIPGGTDPLYVSAATAQSGGTTDTIAAGEWATPVVFVQNGTNGSNGTNGFNTATVYLFQRTTTATPPSVPSATVTYTFATGAATGLTNGWAQSLPTTGGAYRWVTTATALSTSTTDTLATGEWATSALLAQDGADGAAGSAGLNNAVIYLYQRAASAPAVPSTTSTYTFATSALTGYNNGWSTTIPAGTSPLYVTAASASSTGATDTIAPAEWASPVIFVQNGTDGTNGTNGTNGVNTATVYLFQRTTTNVAPTLPSAAITYTFSTASAAGITNGWAQSLPATGGSYRWVTTATALSSGTTDTIAAGEWAAASVLAQDGDPGAAAQILFLSSTGQSFTFDGLAAAKPTSQTITLTANQQNLTGTATFVCTLYNSSGGSLGAVTLGGTGNTRTLTVAQFSTAAYAIITATNGSFSDTITVYRLVDGSSALTAFLTNEAITLTANSAGVVSDYSTATGTFKVFRGATDITTSCTFPAGSQAATNINFSIVASGATAGQFAVSFSNPSGGIGYLRALTPEGVTLEKILTVSISAQGSTGSPGAAAQLLFLSCTGQSFTFDGTNAAKPTSQTITLTANQQNITGTATFACTLYNSAGTSLGAVTLGGTGNTRTLTVAQFSTASYAVITATNGSLSDTVTVVRLVDGSSTVTGYLTNEAVTLTGNAAGAVTDFSAATGTLKMFRGTTDITSLCTFARGGDSNVTSTMVAGPGATAGNYSVTAVGAAGGYAILVGATAQSEIITKIFTVSVAKQGNDGAAGVSPVSISLSPSARAVLCTYLGEPKSGQIPAYLNVTVAQAGTTVTGTASITITPTGCTASYSGGLVTVTAMSGDTATILVQATYAGQTVFQKATLSKTYDSPPKTTASTLFDQNSTNSTASFTTTGPTVTLTAPTTGSVILNVYSGWQATFGSTFNFQAKLQYRVVAGTWADVSGSLITGNPSFYNSADLIQEPGDLNIGPLTLGGLTSGVTYEFQYLTRKSSGTGSLAYATGLLQADQA</sequence>
<gene>
    <name evidence="2" type="ORF">UFOVP36_1</name>
</gene>
<accession>A0A6J5KN60</accession>
<feature type="domain" description="Tip attachment protein J HDII-ins2" evidence="1">
    <location>
        <begin position="72"/>
        <end position="205"/>
    </location>
</feature>
<proteinExistence type="predicted"/>
<dbReference type="Gene3D" id="2.60.40.10">
    <property type="entry name" value="Immunoglobulins"/>
    <property type="match status" value="1"/>
</dbReference>
<protein>
    <submittedName>
        <fullName evidence="2">Tip attachment protein J</fullName>
    </submittedName>
</protein>